<dbReference type="InterPro" id="IPR050295">
    <property type="entry name" value="Plant_2OG-oxidoreductases"/>
</dbReference>
<dbReference type="EMBL" id="AWUE01010149">
    <property type="protein sequence ID" value="OMP11880.1"/>
    <property type="molecule type" value="Genomic_DNA"/>
</dbReference>
<dbReference type="OrthoDB" id="997994at2759"/>
<dbReference type="SUPFAM" id="SSF51197">
    <property type="entry name" value="Clavaminate synthase-like"/>
    <property type="match status" value="1"/>
</dbReference>
<dbReference type="STRING" id="93759.A0A1R3KXS9"/>
<dbReference type="Gene3D" id="2.60.120.330">
    <property type="entry name" value="B-lactam Antibiotic, Isopenicillin N Synthase, Chain"/>
    <property type="match status" value="1"/>
</dbReference>
<dbReference type="PANTHER" id="PTHR47991">
    <property type="entry name" value="OXOGLUTARATE/IRON-DEPENDENT DIOXYGENASE"/>
    <property type="match status" value="1"/>
</dbReference>
<dbReference type="Pfam" id="PF14226">
    <property type="entry name" value="DIOX_N"/>
    <property type="match status" value="1"/>
</dbReference>
<evidence type="ECO:0000259" key="3">
    <source>
        <dbReference type="Pfam" id="PF14226"/>
    </source>
</evidence>
<reference evidence="5" key="1">
    <citation type="submission" date="2013-09" db="EMBL/GenBank/DDBJ databases">
        <title>Corchorus olitorius genome sequencing.</title>
        <authorList>
            <person name="Alam M."/>
            <person name="Haque M.S."/>
            <person name="Islam M.S."/>
            <person name="Emdad E.M."/>
            <person name="Islam M.M."/>
            <person name="Ahmed B."/>
            <person name="Halim A."/>
            <person name="Hossen Q.M.M."/>
            <person name="Hossain M.Z."/>
            <person name="Ahmed R."/>
            <person name="Khan M.M."/>
            <person name="Islam R."/>
            <person name="Rashid M.M."/>
            <person name="Khan S.A."/>
            <person name="Rahman M.S."/>
            <person name="Alam M."/>
            <person name="Yahiya A.S."/>
            <person name="Khan M.S."/>
            <person name="Azam M.S."/>
            <person name="Haque T."/>
            <person name="Lashkar M.Z.H."/>
            <person name="Akhand A.I."/>
            <person name="Morshed G."/>
            <person name="Roy S."/>
            <person name="Uddin K.S."/>
            <person name="Rabeya T."/>
            <person name="Hossain A.S."/>
            <person name="Chowdhury A."/>
            <person name="Snigdha A.R."/>
            <person name="Mortoza M.S."/>
            <person name="Matin S.A."/>
            <person name="Hoque S.M.E."/>
            <person name="Islam M.K."/>
            <person name="Roy D.K."/>
            <person name="Haider R."/>
            <person name="Moosa M.M."/>
            <person name="Elias S.M."/>
            <person name="Hasan A.M."/>
            <person name="Jahan S."/>
            <person name="Shafiuddin M."/>
            <person name="Mahmood N."/>
            <person name="Shommy N.S."/>
        </authorList>
    </citation>
    <scope>NUCLEOTIDE SEQUENCE [LARGE SCALE GENOMIC DNA]</scope>
    <source>
        <strain evidence="5">cv. O-4</strain>
    </source>
</reference>
<accession>A0A1R3KXS9</accession>
<dbReference type="GO" id="GO:0046872">
    <property type="term" value="F:metal ion binding"/>
    <property type="evidence" value="ECO:0007669"/>
    <property type="project" value="UniProtKB-KW"/>
</dbReference>
<protein>
    <recommendedName>
        <fullName evidence="3">Non-haem dioxygenase N-terminal domain-containing protein</fullName>
    </recommendedName>
</protein>
<evidence type="ECO:0000256" key="2">
    <source>
        <dbReference type="ARBA" id="ARBA00023004"/>
    </source>
</evidence>
<organism evidence="4 5">
    <name type="scientific">Corchorus olitorius</name>
    <dbReference type="NCBI Taxonomy" id="93759"/>
    <lineage>
        <taxon>Eukaryota</taxon>
        <taxon>Viridiplantae</taxon>
        <taxon>Streptophyta</taxon>
        <taxon>Embryophyta</taxon>
        <taxon>Tracheophyta</taxon>
        <taxon>Spermatophyta</taxon>
        <taxon>Magnoliopsida</taxon>
        <taxon>eudicotyledons</taxon>
        <taxon>Gunneridae</taxon>
        <taxon>Pentapetalae</taxon>
        <taxon>rosids</taxon>
        <taxon>malvids</taxon>
        <taxon>Malvales</taxon>
        <taxon>Malvaceae</taxon>
        <taxon>Grewioideae</taxon>
        <taxon>Apeibeae</taxon>
        <taxon>Corchorus</taxon>
    </lineage>
</organism>
<gene>
    <name evidence="4" type="ORF">COLO4_03622</name>
</gene>
<evidence type="ECO:0000313" key="4">
    <source>
        <dbReference type="EMBL" id="OMP11880.1"/>
    </source>
</evidence>
<keyword evidence="5" id="KW-1185">Reference proteome</keyword>
<evidence type="ECO:0000313" key="5">
    <source>
        <dbReference type="Proteomes" id="UP000187203"/>
    </source>
</evidence>
<dbReference type="Proteomes" id="UP000187203">
    <property type="component" value="Unassembled WGS sequence"/>
</dbReference>
<proteinExistence type="predicted"/>
<dbReference type="AlphaFoldDB" id="A0A1R3KXS9"/>
<dbReference type="InterPro" id="IPR027443">
    <property type="entry name" value="IPNS-like_sf"/>
</dbReference>
<comment type="caution">
    <text evidence="4">The sequence shown here is derived from an EMBL/GenBank/DDBJ whole genome shotgun (WGS) entry which is preliminary data.</text>
</comment>
<keyword evidence="1" id="KW-0479">Metal-binding</keyword>
<feature type="domain" description="Non-haem dioxygenase N-terminal" evidence="3">
    <location>
        <begin position="35"/>
        <end position="87"/>
    </location>
</feature>
<name>A0A1R3KXS9_9ROSI</name>
<dbReference type="InterPro" id="IPR026992">
    <property type="entry name" value="DIOX_N"/>
</dbReference>
<sequence length="101" mass="11657">MILQFPEYDQCWGSFFLADNKSWDRKGGLASDEDRLAAFLELPIEEKMKYAMAANDIQGFGQAYVVSEEQKLDWNDMIYLATLPAENRKFKFCPLTCPGFK</sequence>
<evidence type="ECO:0000256" key="1">
    <source>
        <dbReference type="ARBA" id="ARBA00022723"/>
    </source>
</evidence>
<keyword evidence="2" id="KW-0408">Iron</keyword>